<protein>
    <submittedName>
        <fullName evidence="1">Uncharacterized protein</fullName>
    </submittedName>
</protein>
<evidence type="ECO:0000313" key="2">
    <source>
        <dbReference type="Proteomes" id="UP000006001"/>
    </source>
</evidence>
<dbReference type="Proteomes" id="UP000006001">
    <property type="component" value="Unassembled WGS sequence"/>
</dbReference>
<proteinExistence type="predicted"/>
<gene>
    <name evidence="1" type="ORF">HMPREF0762_00377</name>
</gene>
<dbReference type="AlphaFoldDB" id="D0WEZ1"/>
<comment type="caution">
    <text evidence="1">The sequence shown here is derived from an EMBL/GenBank/DDBJ whole genome shotgun (WGS) entry which is preliminary data.</text>
</comment>
<organism evidence="1 2">
    <name type="scientific">Slackia exigua (strain ATCC 700122 / DSM 15923 / CIP 105133 / JCM 11022 / KCTC 5966 / S-7)</name>
    <dbReference type="NCBI Taxonomy" id="649764"/>
    <lineage>
        <taxon>Bacteria</taxon>
        <taxon>Bacillati</taxon>
        <taxon>Actinomycetota</taxon>
        <taxon>Coriobacteriia</taxon>
        <taxon>Eggerthellales</taxon>
        <taxon>Eggerthellaceae</taxon>
        <taxon>Slackia</taxon>
    </lineage>
</organism>
<sequence length="50" mass="5342">MDRERCLAYAGDSGDGCAPARNSCDQRHVHEAQNRGGLAALSILAAFIRP</sequence>
<keyword evidence="2" id="KW-1185">Reference proteome</keyword>
<evidence type="ECO:0000313" key="1">
    <source>
        <dbReference type="EMBL" id="EEZ62279.1"/>
    </source>
</evidence>
<reference evidence="1" key="1">
    <citation type="submission" date="2009-10" db="EMBL/GenBank/DDBJ databases">
        <authorList>
            <person name="Weinstock G."/>
            <person name="Sodergren E."/>
            <person name="Clifton S."/>
            <person name="Fulton L."/>
            <person name="Fulton B."/>
            <person name="Courtney L."/>
            <person name="Fronick C."/>
            <person name="Harrison M."/>
            <person name="Strong C."/>
            <person name="Farmer C."/>
            <person name="Delahaunty K."/>
            <person name="Markovic C."/>
            <person name="Hall O."/>
            <person name="Minx P."/>
            <person name="Tomlinson C."/>
            <person name="Mitreva M."/>
            <person name="Nelson J."/>
            <person name="Hou S."/>
            <person name="Wollam A."/>
            <person name="Pepin K.H."/>
            <person name="Johnson M."/>
            <person name="Bhonagiri V."/>
            <person name="Nash W.E."/>
            <person name="Warren W."/>
            <person name="Chinwalla A."/>
            <person name="Mardis E.R."/>
            <person name="Wilson R.K."/>
        </authorList>
    </citation>
    <scope>NUCLEOTIDE SEQUENCE [LARGE SCALE GENOMIC DNA]</scope>
    <source>
        <strain evidence="1">ATCC 700122</strain>
    </source>
</reference>
<dbReference type="EMBL" id="ACUX02000004">
    <property type="protein sequence ID" value="EEZ62279.1"/>
    <property type="molecule type" value="Genomic_DNA"/>
</dbReference>
<dbReference type="HOGENOM" id="CLU_3122709_0_0_11"/>
<accession>D0WEZ1</accession>
<name>D0WEZ1_SLAES</name>
<dbReference type="STRING" id="649764.HMPREF0762_00377"/>